<evidence type="ECO:0000256" key="1">
    <source>
        <dbReference type="SAM" id="MobiDB-lite"/>
    </source>
</evidence>
<feature type="region of interest" description="Disordered" evidence="1">
    <location>
        <begin position="123"/>
        <end position="151"/>
    </location>
</feature>
<dbReference type="Proteomes" id="UP000789739">
    <property type="component" value="Unassembled WGS sequence"/>
</dbReference>
<dbReference type="EMBL" id="CAJVPI010000058">
    <property type="protein sequence ID" value="CAG8469400.1"/>
    <property type="molecule type" value="Genomic_DNA"/>
</dbReference>
<name>A0A9N8VX07_9GLOM</name>
<reference evidence="3" key="1">
    <citation type="submission" date="2021-06" db="EMBL/GenBank/DDBJ databases">
        <authorList>
            <person name="Kallberg Y."/>
            <person name="Tangrot J."/>
            <person name="Rosling A."/>
        </authorList>
    </citation>
    <scope>NUCLEOTIDE SEQUENCE</scope>
    <source>
        <strain evidence="3">BR232B</strain>
    </source>
</reference>
<feature type="transmembrane region" description="Helical" evidence="2">
    <location>
        <begin position="33"/>
        <end position="57"/>
    </location>
</feature>
<proteinExistence type="predicted"/>
<protein>
    <submittedName>
        <fullName evidence="3">4228_t:CDS:1</fullName>
    </submittedName>
</protein>
<evidence type="ECO:0000313" key="3">
    <source>
        <dbReference type="EMBL" id="CAG8469400.1"/>
    </source>
</evidence>
<dbReference type="AlphaFoldDB" id="A0A9N8VX07"/>
<evidence type="ECO:0000256" key="2">
    <source>
        <dbReference type="SAM" id="Phobius"/>
    </source>
</evidence>
<evidence type="ECO:0000313" key="4">
    <source>
        <dbReference type="Proteomes" id="UP000789739"/>
    </source>
</evidence>
<feature type="compositionally biased region" description="Low complexity" evidence="1">
    <location>
        <begin position="127"/>
        <end position="137"/>
    </location>
</feature>
<sequence>MSNHNSDTNDNSKSYSQKTSISADVKEELRRKAAIQATAGIVTTISLLIVSNSLLIWARKQRGPYYDPSTRMYHVDKNSKHYYEGYTEANAEAENEAAGFKNVPLPPTKPVFVNVEKELVSIGNHLSPARTGSPSGRRPGRPRKSESRLNG</sequence>
<keyword evidence="2" id="KW-1133">Transmembrane helix</keyword>
<keyword evidence="2" id="KW-0472">Membrane</keyword>
<gene>
    <name evidence="3" type="ORF">PBRASI_LOCUS994</name>
</gene>
<dbReference type="OrthoDB" id="5550090at2759"/>
<keyword evidence="4" id="KW-1185">Reference proteome</keyword>
<comment type="caution">
    <text evidence="3">The sequence shown here is derived from an EMBL/GenBank/DDBJ whole genome shotgun (WGS) entry which is preliminary data.</text>
</comment>
<organism evidence="3 4">
    <name type="scientific">Paraglomus brasilianum</name>
    <dbReference type="NCBI Taxonomy" id="144538"/>
    <lineage>
        <taxon>Eukaryota</taxon>
        <taxon>Fungi</taxon>
        <taxon>Fungi incertae sedis</taxon>
        <taxon>Mucoromycota</taxon>
        <taxon>Glomeromycotina</taxon>
        <taxon>Glomeromycetes</taxon>
        <taxon>Paraglomerales</taxon>
        <taxon>Paraglomeraceae</taxon>
        <taxon>Paraglomus</taxon>
    </lineage>
</organism>
<keyword evidence="2" id="KW-0812">Transmembrane</keyword>
<accession>A0A9N8VX07</accession>